<organism evidence="2 3">
    <name type="scientific">Leishmania panamensis</name>
    <dbReference type="NCBI Taxonomy" id="5679"/>
    <lineage>
        <taxon>Eukaryota</taxon>
        <taxon>Discoba</taxon>
        <taxon>Euglenozoa</taxon>
        <taxon>Kinetoplastea</taxon>
        <taxon>Metakinetoplastina</taxon>
        <taxon>Trypanosomatida</taxon>
        <taxon>Trypanosomatidae</taxon>
        <taxon>Leishmaniinae</taxon>
        <taxon>Leishmania</taxon>
        <taxon>Leishmania guyanensis species complex</taxon>
    </lineage>
</organism>
<evidence type="ECO:0000313" key="3">
    <source>
        <dbReference type="Proteomes" id="UP000063063"/>
    </source>
</evidence>
<feature type="region of interest" description="Disordered" evidence="1">
    <location>
        <begin position="671"/>
        <end position="727"/>
    </location>
</feature>
<dbReference type="RefSeq" id="XP_010704103.1">
    <property type="nucleotide sequence ID" value="XM_010705801.1"/>
</dbReference>
<accession>A0A088S2U3</accession>
<dbReference type="VEuPathDB" id="TriTrypDB:LPMP_070960"/>
<feature type="region of interest" description="Disordered" evidence="1">
    <location>
        <begin position="298"/>
        <end position="319"/>
    </location>
</feature>
<dbReference type="VEuPathDB" id="TriTrypDB:LPAL13_070014800"/>
<feature type="region of interest" description="Disordered" evidence="1">
    <location>
        <begin position="619"/>
        <end position="645"/>
    </location>
</feature>
<protein>
    <submittedName>
        <fullName evidence="2">Uncharacterized protein</fullName>
    </submittedName>
</protein>
<dbReference type="KEGG" id="lpan:LPMP_070960"/>
<feature type="compositionally biased region" description="Polar residues" evidence="1">
    <location>
        <begin position="671"/>
        <end position="680"/>
    </location>
</feature>
<proteinExistence type="predicted"/>
<feature type="region of interest" description="Disordered" evidence="1">
    <location>
        <begin position="417"/>
        <end position="439"/>
    </location>
</feature>
<dbReference type="AlphaFoldDB" id="A0A088S2U3"/>
<name>A0A088S2U3_LEIPA</name>
<gene>
    <name evidence="2" type="ORF">LPMP_070960</name>
</gene>
<evidence type="ECO:0000313" key="2">
    <source>
        <dbReference type="EMBL" id="AIN95781.1"/>
    </source>
</evidence>
<dbReference type="OrthoDB" id="10589491at2759"/>
<feature type="compositionally biased region" description="Polar residues" evidence="1">
    <location>
        <begin position="298"/>
        <end position="314"/>
    </location>
</feature>
<dbReference type="GeneID" id="22572431"/>
<feature type="region of interest" description="Disordered" evidence="1">
    <location>
        <begin position="565"/>
        <end position="600"/>
    </location>
</feature>
<sequence>MSLRSYSGLLSPQLNGYRPGSALSSEYEGASRFRTVACAGPLPESKRFSPQRCRPDSRKAHIHMSERDKPTMGALSAMRGSGNTSHENVAATAQRSRWTLSYSHPMESTQRHTSLASPPMAFQPVRYLRLPGVDRRSDRDDDGVSNAMSLQESAQPMERYRVASHAFQSSDLANSKATPKASQPPTVVVTTVKAHAPLNTLVKSKSSAVGSLNASATLKLRNATDRGNDGDVHVPAFCTASRAIGNNRSLSQRSLRGAGAAAVASPLLLTTAAVADDDTELSKSDVSVVLSSMTSGYCTSRKSQPMQEQRQSSGGWRCSNPMPADAGFVDSIEKRYALDGLVLGRTQYMSFGGCVSPSEPGHSSNGLSSEWDRLPLRAPNNGASPWAERHGQRSNGGLPVNAKFLVIKRRPLANSRIRGSALQQQKRSGGSLVVESQAPAPRASLAIDTASKGRVGEAHGFTPQCDVVHRSPWPGYTGATPVSVLSEQTKRGTMRKASHEPYQVQVPRLDFDKITAKREQQGSMGLASYTVAHNHISSSRNLISTSSADSSGALDVTVSSITDTASPTMRSKSRDQRVIPSVPDGIGVEGEAHDKGNERPKYVPSSLYQWTNPLNGHCAETADDSTHESYGGTTAKNSACDRSADDVRMSRTIECGSPDLRSISSATARESFNGNNRGLQSASSAAGSQNGLRDSGALPALSSPLERSERCMPEGPPPMTLEGKEGGTKCCVIM</sequence>
<dbReference type="EMBL" id="CP009376">
    <property type="protein sequence ID" value="AIN95781.1"/>
    <property type="molecule type" value="Genomic_DNA"/>
</dbReference>
<reference evidence="2 3" key="1">
    <citation type="journal article" date="2015" name="Sci. Rep.">
        <title>The genome of Leishmania panamensis: insights into genomics of the L. (Viannia) subgenus.</title>
        <authorList>
            <person name="Llanes A."/>
            <person name="Restrepo C.M."/>
            <person name="Vecchio G.D."/>
            <person name="Anguizola F.J."/>
            <person name="Lleonart R."/>
        </authorList>
    </citation>
    <scope>NUCLEOTIDE SEQUENCE [LARGE SCALE GENOMIC DNA]</scope>
    <source>
        <strain evidence="2 3">MHOM/PA/94/PSC-1</strain>
    </source>
</reference>
<feature type="compositionally biased region" description="Basic and acidic residues" evidence="1">
    <location>
        <begin position="590"/>
        <end position="600"/>
    </location>
</feature>
<dbReference type="Proteomes" id="UP000063063">
    <property type="component" value="Chromosome 7"/>
</dbReference>
<dbReference type="eggNOG" id="ENOG502SVZD">
    <property type="taxonomic scope" value="Eukaryota"/>
</dbReference>
<keyword evidence="3" id="KW-1185">Reference proteome</keyword>
<evidence type="ECO:0000256" key="1">
    <source>
        <dbReference type="SAM" id="MobiDB-lite"/>
    </source>
</evidence>